<accession>A0A1F5R908</accession>
<gene>
    <name evidence="1" type="ORF">A2024_09295</name>
</gene>
<proteinExistence type="predicted"/>
<evidence type="ECO:0000313" key="1">
    <source>
        <dbReference type="EMBL" id="OGF10531.1"/>
    </source>
</evidence>
<dbReference type="EMBL" id="MFFM01000038">
    <property type="protein sequence ID" value="OGF10531.1"/>
    <property type="molecule type" value="Genomic_DNA"/>
</dbReference>
<reference evidence="1 2" key="1">
    <citation type="journal article" date="2016" name="Nat. Commun.">
        <title>Thousands of microbial genomes shed light on interconnected biogeochemical processes in an aquifer system.</title>
        <authorList>
            <person name="Anantharaman K."/>
            <person name="Brown C.T."/>
            <person name="Hug L.A."/>
            <person name="Sharon I."/>
            <person name="Castelle C.J."/>
            <person name="Probst A.J."/>
            <person name="Thomas B.C."/>
            <person name="Singh A."/>
            <person name="Wilkins M.J."/>
            <person name="Karaoz U."/>
            <person name="Brodie E.L."/>
            <person name="Williams K.H."/>
            <person name="Hubbard S.S."/>
            <person name="Banfield J.F."/>
        </authorList>
    </citation>
    <scope>NUCLEOTIDE SEQUENCE [LARGE SCALE GENOMIC DNA]</scope>
</reference>
<comment type="caution">
    <text evidence="1">The sequence shown here is derived from an EMBL/GenBank/DDBJ whole genome shotgun (WGS) entry which is preliminary data.</text>
</comment>
<dbReference type="InterPro" id="IPR025529">
    <property type="entry name" value="DUF4416"/>
</dbReference>
<sequence length="180" mass="20876">MAIVRSVKPVKFFLGLIYSQEVSLWDLERELQKRFGTIDRKSPVLDFSGSTDYYSPEMGPKLFRAWWSLHQLGDPGKLPELKLLSNQLEDEYLKASEGTGRIVNIDPGYVNEARVILASCKDFSHRVYLGQGIYGDVTLIYRGDGFKPLEWTYPDYQCPEAFRYFQALKDDYRKQIKEAK</sequence>
<protein>
    <recommendedName>
        <fullName evidence="3">GTP-binding protein</fullName>
    </recommendedName>
</protein>
<name>A0A1F5R908_9BACT</name>
<dbReference type="AlphaFoldDB" id="A0A1F5R908"/>
<evidence type="ECO:0008006" key="3">
    <source>
        <dbReference type="Google" id="ProtNLM"/>
    </source>
</evidence>
<organism evidence="1 2">
    <name type="scientific">Candidatus Edwardsbacteria bacterium GWF2_54_11</name>
    <dbReference type="NCBI Taxonomy" id="1817851"/>
    <lineage>
        <taxon>Bacteria</taxon>
        <taxon>Candidatus Edwardsiibacteriota</taxon>
    </lineage>
</organism>
<dbReference type="Pfam" id="PF14385">
    <property type="entry name" value="DUF4416"/>
    <property type="match status" value="1"/>
</dbReference>
<dbReference type="Proteomes" id="UP000177230">
    <property type="component" value="Unassembled WGS sequence"/>
</dbReference>
<evidence type="ECO:0000313" key="2">
    <source>
        <dbReference type="Proteomes" id="UP000177230"/>
    </source>
</evidence>